<dbReference type="CDD" id="cd05483">
    <property type="entry name" value="retropepsin_like_bacteria"/>
    <property type="match status" value="1"/>
</dbReference>
<evidence type="ECO:0000256" key="1">
    <source>
        <dbReference type="ARBA" id="ARBA00022801"/>
    </source>
</evidence>
<dbReference type="Proteomes" id="UP001176468">
    <property type="component" value="Unassembled WGS sequence"/>
</dbReference>
<feature type="domain" description="Peptidase A2" evidence="2">
    <location>
        <begin position="65"/>
        <end position="143"/>
    </location>
</feature>
<dbReference type="GO" id="GO:0006508">
    <property type="term" value="P:proteolysis"/>
    <property type="evidence" value="ECO:0007669"/>
    <property type="project" value="UniProtKB-KW"/>
</dbReference>
<reference evidence="3" key="1">
    <citation type="submission" date="2023-07" db="EMBL/GenBank/DDBJ databases">
        <authorList>
            <person name="Kim M.K."/>
        </authorList>
    </citation>
    <scope>NUCLEOTIDE SEQUENCE</scope>
    <source>
        <strain evidence="3">CA1-15</strain>
    </source>
</reference>
<organism evidence="3 4">
    <name type="scientific">Sphingomonas immobilis</name>
    <dbReference type="NCBI Taxonomy" id="3063997"/>
    <lineage>
        <taxon>Bacteria</taxon>
        <taxon>Pseudomonadati</taxon>
        <taxon>Pseudomonadota</taxon>
        <taxon>Alphaproteobacteria</taxon>
        <taxon>Sphingomonadales</taxon>
        <taxon>Sphingomonadaceae</taxon>
        <taxon>Sphingomonas</taxon>
    </lineage>
</organism>
<dbReference type="Gene3D" id="2.40.70.10">
    <property type="entry name" value="Acid Proteases"/>
    <property type="match status" value="1"/>
</dbReference>
<dbReference type="InterPro" id="IPR001969">
    <property type="entry name" value="Aspartic_peptidase_AS"/>
</dbReference>
<dbReference type="PROSITE" id="PS50175">
    <property type="entry name" value="ASP_PROT_RETROV"/>
    <property type="match status" value="1"/>
</dbReference>
<evidence type="ECO:0000313" key="3">
    <source>
        <dbReference type="EMBL" id="MDO7843942.1"/>
    </source>
</evidence>
<name>A0ABT9A275_9SPHN</name>
<dbReference type="Pfam" id="PF13975">
    <property type="entry name" value="gag-asp_proteas"/>
    <property type="match status" value="1"/>
</dbReference>
<dbReference type="GO" id="GO:0008233">
    <property type="term" value="F:peptidase activity"/>
    <property type="evidence" value="ECO:0007669"/>
    <property type="project" value="UniProtKB-KW"/>
</dbReference>
<keyword evidence="1 3" id="KW-0378">Hydrolase</keyword>
<dbReference type="RefSeq" id="WP_304562394.1">
    <property type="nucleotide sequence ID" value="NZ_JAUQSZ010000012.1"/>
</dbReference>
<dbReference type="InterPro" id="IPR011969">
    <property type="entry name" value="Clan_AA_Asp_peptidase_C"/>
</dbReference>
<gene>
    <name evidence="3" type="ORF">Q5H94_16560</name>
</gene>
<accession>A0ABT9A275</accession>
<keyword evidence="3" id="KW-0645">Protease</keyword>
<dbReference type="EMBL" id="JAUQSZ010000012">
    <property type="protein sequence ID" value="MDO7843942.1"/>
    <property type="molecule type" value="Genomic_DNA"/>
</dbReference>
<dbReference type="PROSITE" id="PS00141">
    <property type="entry name" value="ASP_PROTEASE"/>
    <property type="match status" value="1"/>
</dbReference>
<sequence>MKIAIALVCVAGVAIGFALPTKKHAPAPAVAAAAPGTPAPPVETVLDRASNGHFLAVANVNDEPIRFVVDTGADIVALTEEDARRAHVRFDPSQYEVVGRGAAGLVRGQEIRIAEIELDGKRASDVQAVILADGEMSLLGQTFLRKLKEVRITGDQMRIS</sequence>
<dbReference type="SUPFAM" id="SSF50630">
    <property type="entry name" value="Acid proteases"/>
    <property type="match status" value="1"/>
</dbReference>
<dbReference type="InterPro" id="IPR001995">
    <property type="entry name" value="Peptidase_A2_cat"/>
</dbReference>
<keyword evidence="4" id="KW-1185">Reference proteome</keyword>
<evidence type="ECO:0000313" key="4">
    <source>
        <dbReference type="Proteomes" id="UP001176468"/>
    </source>
</evidence>
<protein>
    <submittedName>
        <fullName evidence="3">TIGR02281 family clan AA aspartic protease</fullName>
        <ecNumber evidence="3">3.4.23.-</ecNumber>
    </submittedName>
</protein>
<evidence type="ECO:0000259" key="2">
    <source>
        <dbReference type="PROSITE" id="PS50175"/>
    </source>
</evidence>
<dbReference type="InterPro" id="IPR021109">
    <property type="entry name" value="Peptidase_aspartic_dom_sf"/>
</dbReference>
<dbReference type="EC" id="3.4.23.-" evidence="3"/>
<proteinExistence type="predicted"/>
<dbReference type="NCBIfam" id="TIGR02281">
    <property type="entry name" value="clan_AA_DTGA"/>
    <property type="match status" value="1"/>
</dbReference>
<comment type="caution">
    <text evidence="3">The sequence shown here is derived from an EMBL/GenBank/DDBJ whole genome shotgun (WGS) entry which is preliminary data.</text>
</comment>
<dbReference type="InterPro" id="IPR034122">
    <property type="entry name" value="Retropepsin-like_bacterial"/>
</dbReference>